<dbReference type="RefSeq" id="WP_164157944.1">
    <property type="nucleotide sequence ID" value="NZ_VLWT01000016.1"/>
</dbReference>
<gene>
    <name evidence="2" type="ORF">QEK83_001617</name>
</gene>
<organism evidence="2 3">
    <name type="scientific">Stenotrophomonas maltophilia</name>
    <name type="common">Pseudomonas maltophilia</name>
    <name type="synonym">Xanthomonas maltophilia</name>
    <dbReference type="NCBI Taxonomy" id="40324"/>
    <lineage>
        <taxon>Bacteria</taxon>
        <taxon>Pseudomonadati</taxon>
        <taxon>Pseudomonadota</taxon>
        <taxon>Gammaproteobacteria</taxon>
        <taxon>Lysobacterales</taxon>
        <taxon>Lysobacteraceae</taxon>
        <taxon>Stenotrophomonas</taxon>
        <taxon>Stenotrophomonas maltophilia group</taxon>
    </lineage>
</organism>
<evidence type="ECO:0000256" key="1">
    <source>
        <dbReference type="SAM" id="Phobius"/>
    </source>
</evidence>
<evidence type="ECO:0000313" key="3">
    <source>
        <dbReference type="Proteomes" id="UP001214521"/>
    </source>
</evidence>
<feature type="transmembrane region" description="Helical" evidence="1">
    <location>
        <begin position="22"/>
        <end position="44"/>
    </location>
</feature>
<keyword evidence="1" id="KW-0472">Membrane</keyword>
<evidence type="ECO:0008006" key="4">
    <source>
        <dbReference type="Google" id="ProtNLM"/>
    </source>
</evidence>
<reference evidence="2" key="1">
    <citation type="submission" date="2022-07" db="EMBL/GenBank/DDBJ databases">
        <authorList>
            <consortium name="Clinical and Environmental Microbiology Branch: Whole genome sequencing antimicrobial resistance pathogens in the healthcare setting"/>
        </authorList>
    </citation>
    <scope>NUCLEOTIDE SEQUENCE</scope>
    <source>
        <strain evidence="2">Stenotrophomonas_maltophilia_2021CK-00905</strain>
    </source>
</reference>
<keyword evidence="1" id="KW-1133">Transmembrane helix</keyword>
<feature type="transmembrane region" description="Helical" evidence="1">
    <location>
        <begin position="94"/>
        <end position="116"/>
    </location>
</feature>
<proteinExistence type="predicted"/>
<dbReference type="Proteomes" id="UP001214521">
    <property type="component" value="Unassembled WGS sequence"/>
</dbReference>
<keyword evidence="1" id="KW-0812">Transmembrane</keyword>
<name>A0AAI9FZP1_STEMA</name>
<evidence type="ECO:0000313" key="2">
    <source>
        <dbReference type="EMBL" id="EKT4440970.1"/>
    </source>
</evidence>
<dbReference type="EMBL" id="ABLOMU010000012">
    <property type="protein sequence ID" value="EKT4440970.1"/>
    <property type="molecule type" value="Genomic_DNA"/>
</dbReference>
<comment type="caution">
    <text evidence="2">The sequence shown here is derived from an EMBL/GenBank/DDBJ whole genome shotgun (WGS) entry which is preliminary data.</text>
</comment>
<dbReference type="AlphaFoldDB" id="A0AAI9FZP1"/>
<accession>A0AAI9FZP1</accession>
<feature type="transmembrane region" description="Helical" evidence="1">
    <location>
        <begin position="136"/>
        <end position="162"/>
    </location>
</feature>
<sequence>MKTTATPTAQPSAPTEKPGPSALMTLATIAGGLVALATLLGFVLHGCGHVAYSTYLNDWGVQEGLFPQTADWKVVRGYYAIVLQGSQLISDIPWLLVFYAFCGMTIAIFVANLPTVQRTAFHDWFAARPFWVREPVKAMVGSAAVLYVALTMTLIGTLLALIPGWLGERAGHHQALKERKAIKSEDGAKLPSAELWRDGRKEVSGKIIASSEALVAIYDQDLDLVRTLERTGYEIRSGKAPLTGK</sequence>
<protein>
    <recommendedName>
        <fullName evidence="4">Transmembrane protein</fullName>
    </recommendedName>
</protein>